<organism evidence="2 3">
    <name type="scientific">Pseudoponticoccus marisrubri</name>
    <dbReference type="NCBI Taxonomy" id="1685382"/>
    <lineage>
        <taxon>Bacteria</taxon>
        <taxon>Pseudomonadati</taxon>
        <taxon>Pseudomonadota</taxon>
        <taxon>Alphaproteobacteria</taxon>
        <taxon>Rhodobacterales</taxon>
        <taxon>Roseobacteraceae</taxon>
        <taxon>Pseudoponticoccus</taxon>
    </lineage>
</organism>
<dbReference type="PANTHER" id="PTHR42673">
    <property type="entry name" value="MALEYLACETOACETATE ISOMERASE"/>
    <property type="match status" value="1"/>
</dbReference>
<proteinExistence type="predicted"/>
<dbReference type="GO" id="GO:0004364">
    <property type="term" value="F:glutathione transferase activity"/>
    <property type="evidence" value="ECO:0007669"/>
    <property type="project" value="TreeGrafter"/>
</dbReference>
<dbReference type="GO" id="GO:0016034">
    <property type="term" value="F:maleylacetoacetate isomerase activity"/>
    <property type="evidence" value="ECO:0007669"/>
    <property type="project" value="TreeGrafter"/>
</dbReference>
<dbReference type="OrthoDB" id="9799538at2"/>
<keyword evidence="2" id="KW-0808">Transferase</keyword>
<dbReference type="Proteomes" id="UP000054396">
    <property type="component" value="Unassembled WGS sequence"/>
</dbReference>
<evidence type="ECO:0000259" key="1">
    <source>
        <dbReference type="PROSITE" id="PS50404"/>
    </source>
</evidence>
<dbReference type="EMBL" id="LPXO01000001">
    <property type="protein sequence ID" value="KUF12593.1"/>
    <property type="molecule type" value="Genomic_DNA"/>
</dbReference>
<sequence>MTDNPDTLYIGDRCYSSWSLRAWLLFARFDLEVTLREVDFAKAEVAAQLAHLAPARTVPTLHTGDGHLLWDSLAIAEDLAERFPASGLWPADRGLRALARSLAAEMHSGFASLRAECPMNLRCAYADFTPSDETRADLARIETLWSHALARSGGPWMAGAYSVADAFFAPVAARIAGYGLSVSETAQSYVDAHLSDPAFVRWRAEGLATGGELPWYRRDFPQVPWPGPE</sequence>
<dbReference type="Gene3D" id="1.20.1050.10">
    <property type="match status" value="1"/>
</dbReference>
<dbReference type="InterPro" id="IPR036282">
    <property type="entry name" value="Glutathione-S-Trfase_C_sf"/>
</dbReference>
<evidence type="ECO:0000313" key="3">
    <source>
        <dbReference type="Proteomes" id="UP000054396"/>
    </source>
</evidence>
<feature type="domain" description="GST N-terminal" evidence="1">
    <location>
        <begin position="6"/>
        <end position="87"/>
    </location>
</feature>
<name>A0A0W7WPY7_9RHOB</name>
<dbReference type="CDD" id="cd03194">
    <property type="entry name" value="GST_C_3"/>
    <property type="match status" value="1"/>
</dbReference>
<dbReference type="SUPFAM" id="SSF47616">
    <property type="entry name" value="GST C-terminal domain-like"/>
    <property type="match status" value="1"/>
</dbReference>
<gene>
    <name evidence="2" type="ORF">AVJ23_02380</name>
</gene>
<evidence type="ECO:0000313" key="2">
    <source>
        <dbReference type="EMBL" id="KUF12593.1"/>
    </source>
</evidence>
<dbReference type="STRING" id="1685382.AVJ23_02380"/>
<dbReference type="SUPFAM" id="SSF52833">
    <property type="entry name" value="Thioredoxin-like"/>
    <property type="match status" value="1"/>
</dbReference>
<keyword evidence="3" id="KW-1185">Reference proteome</keyword>
<dbReference type="GO" id="GO:0006749">
    <property type="term" value="P:glutathione metabolic process"/>
    <property type="evidence" value="ECO:0007669"/>
    <property type="project" value="TreeGrafter"/>
</dbReference>
<dbReference type="PROSITE" id="PS50404">
    <property type="entry name" value="GST_NTER"/>
    <property type="match status" value="1"/>
</dbReference>
<dbReference type="RefSeq" id="WP_058860537.1">
    <property type="nucleotide sequence ID" value="NZ_LPXO01000001.1"/>
</dbReference>
<accession>A0A0W7WPY7</accession>
<dbReference type="AlphaFoldDB" id="A0A0W7WPY7"/>
<comment type="caution">
    <text evidence="2">The sequence shown here is derived from an EMBL/GenBank/DDBJ whole genome shotgun (WGS) entry which is preliminary data.</text>
</comment>
<dbReference type="Gene3D" id="3.40.30.10">
    <property type="entry name" value="Glutaredoxin"/>
    <property type="match status" value="1"/>
</dbReference>
<dbReference type="Pfam" id="PF13409">
    <property type="entry name" value="GST_N_2"/>
    <property type="match status" value="1"/>
</dbReference>
<reference evidence="2 3" key="1">
    <citation type="submission" date="2015-12" db="EMBL/GenBank/DDBJ databases">
        <authorList>
            <person name="Shamseldin A."/>
            <person name="Moawad H."/>
            <person name="Abd El-Rahim W.M."/>
            <person name="Sadowsky M.J."/>
        </authorList>
    </citation>
    <scope>NUCLEOTIDE SEQUENCE [LARGE SCALE GENOMIC DNA]</scope>
    <source>
        <strain evidence="2 3">SJ5A-1</strain>
    </source>
</reference>
<dbReference type="PANTHER" id="PTHR42673:SF4">
    <property type="entry name" value="MALEYLACETOACETATE ISOMERASE"/>
    <property type="match status" value="1"/>
</dbReference>
<dbReference type="GO" id="GO:0006559">
    <property type="term" value="P:L-phenylalanine catabolic process"/>
    <property type="evidence" value="ECO:0007669"/>
    <property type="project" value="TreeGrafter"/>
</dbReference>
<dbReference type="InterPro" id="IPR036249">
    <property type="entry name" value="Thioredoxin-like_sf"/>
</dbReference>
<protein>
    <submittedName>
        <fullName evidence="2">Glutathione S-transferase</fullName>
    </submittedName>
</protein>
<dbReference type="InterPro" id="IPR004045">
    <property type="entry name" value="Glutathione_S-Trfase_N"/>
</dbReference>